<protein>
    <submittedName>
        <fullName evidence="2">Uncharacterized protein</fullName>
    </submittedName>
</protein>
<feature type="region of interest" description="Disordered" evidence="1">
    <location>
        <begin position="102"/>
        <end position="135"/>
    </location>
</feature>
<sequence>MVFFAESWFWRGTQSAIFYYASCTPWAEHKHKKKRRREAEKARKDRDDNIVYTQPGVVRQPAPFQTNEEWAQEIVRGPGPPKGWKRDPLYYKYVRQLKDDINRDATTTRPRNETVSSTASPVKSDWTASTDASTTVVSLQRPPDIYIAKDTTHGLLQPHTTTLGYGGADGSLDTFSEFSSTAVDSRPSVSPDASRDLFVPPSRGTDTTGVRRASFESELSEEREIKAPRPSMERRLSSAVDGLKGAMRSALHSDRWNWIRYERDDEILSGLNEKVKEMWGSMRERVVSYGEDAQLKLRQADTQDSAEMEAKRWQRGKHPAINEMHPPVVSQLPFSRDEARWMLLPPASANVMMGRVRPDPVKDIQREPLCIIGRPSPVAQRMPSLGSQSASSEEEQDPASDSDDHEWMHGWTHIQRPQLPHLWRQRASYML</sequence>
<organism evidence="2 3">
    <name type="scientific">Lithohypha guttulata</name>
    <dbReference type="NCBI Taxonomy" id="1690604"/>
    <lineage>
        <taxon>Eukaryota</taxon>
        <taxon>Fungi</taxon>
        <taxon>Dikarya</taxon>
        <taxon>Ascomycota</taxon>
        <taxon>Pezizomycotina</taxon>
        <taxon>Eurotiomycetes</taxon>
        <taxon>Chaetothyriomycetidae</taxon>
        <taxon>Chaetothyriales</taxon>
        <taxon>Trichomeriaceae</taxon>
        <taxon>Lithohypha</taxon>
    </lineage>
</organism>
<evidence type="ECO:0000313" key="2">
    <source>
        <dbReference type="EMBL" id="KAK5091754.1"/>
    </source>
</evidence>
<evidence type="ECO:0000313" key="3">
    <source>
        <dbReference type="Proteomes" id="UP001309876"/>
    </source>
</evidence>
<feature type="region of interest" description="Disordered" evidence="1">
    <location>
        <begin position="374"/>
        <end position="406"/>
    </location>
</feature>
<evidence type="ECO:0000256" key="1">
    <source>
        <dbReference type="SAM" id="MobiDB-lite"/>
    </source>
</evidence>
<name>A0AAN7TF40_9EURO</name>
<gene>
    <name evidence="2" type="ORF">LTR05_001939</name>
</gene>
<keyword evidence="3" id="KW-1185">Reference proteome</keyword>
<feature type="compositionally biased region" description="Acidic residues" evidence="1">
    <location>
        <begin position="392"/>
        <end position="404"/>
    </location>
</feature>
<comment type="caution">
    <text evidence="2">The sequence shown here is derived from an EMBL/GenBank/DDBJ whole genome shotgun (WGS) entry which is preliminary data.</text>
</comment>
<dbReference type="EMBL" id="JAVRRJ010000001">
    <property type="protein sequence ID" value="KAK5091754.1"/>
    <property type="molecule type" value="Genomic_DNA"/>
</dbReference>
<dbReference type="AlphaFoldDB" id="A0AAN7TF40"/>
<accession>A0AAN7TF40</accession>
<feature type="compositionally biased region" description="Polar residues" evidence="1">
    <location>
        <begin position="104"/>
        <end position="121"/>
    </location>
</feature>
<reference evidence="2 3" key="1">
    <citation type="submission" date="2023-08" db="EMBL/GenBank/DDBJ databases">
        <title>Black Yeasts Isolated from many extreme environments.</title>
        <authorList>
            <person name="Coleine C."/>
            <person name="Stajich J.E."/>
            <person name="Selbmann L."/>
        </authorList>
    </citation>
    <scope>NUCLEOTIDE SEQUENCE [LARGE SCALE GENOMIC DNA]</scope>
    <source>
        <strain evidence="2 3">CCFEE 5910</strain>
    </source>
</reference>
<proteinExistence type="predicted"/>
<feature type="compositionally biased region" description="Low complexity" evidence="1">
    <location>
        <begin position="124"/>
        <end position="135"/>
    </location>
</feature>
<dbReference type="Proteomes" id="UP001309876">
    <property type="component" value="Unassembled WGS sequence"/>
</dbReference>
<feature type="region of interest" description="Disordered" evidence="1">
    <location>
        <begin position="183"/>
        <end position="211"/>
    </location>
</feature>